<feature type="region of interest" description="Disordered" evidence="1">
    <location>
        <begin position="65"/>
        <end position="100"/>
    </location>
</feature>
<gene>
    <name evidence="2" type="ORF">HannXRQ_Chr16g0512901</name>
</gene>
<dbReference type="Proteomes" id="UP000215914">
    <property type="component" value="Chromosome 16"/>
</dbReference>
<sequence>MFTLSNMTSQGLVPYLRPFPFYSQTKNTTSSPLSSHSSTIVPSLKISHPPSSLQVGIPCFFQRQPSNVESSSSSSKPLKIDMDNLPWTPSERLSRNLEKN</sequence>
<evidence type="ECO:0000256" key="1">
    <source>
        <dbReference type="SAM" id="MobiDB-lite"/>
    </source>
</evidence>
<protein>
    <submittedName>
        <fullName evidence="2">Uncharacterized protein</fullName>
    </submittedName>
</protein>
<accession>A0A251S394</accession>
<dbReference type="AlphaFoldDB" id="A0A251S394"/>
<evidence type="ECO:0000313" key="3">
    <source>
        <dbReference type="Proteomes" id="UP000215914"/>
    </source>
</evidence>
<name>A0A251S394_HELAN</name>
<proteinExistence type="predicted"/>
<reference evidence="3" key="1">
    <citation type="journal article" date="2017" name="Nature">
        <title>The sunflower genome provides insights into oil metabolism, flowering and Asterid evolution.</title>
        <authorList>
            <person name="Badouin H."/>
            <person name="Gouzy J."/>
            <person name="Grassa C.J."/>
            <person name="Murat F."/>
            <person name="Staton S.E."/>
            <person name="Cottret L."/>
            <person name="Lelandais-Briere C."/>
            <person name="Owens G.L."/>
            <person name="Carrere S."/>
            <person name="Mayjonade B."/>
            <person name="Legrand L."/>
            <person name="Gill N."/>
            <person name="Kane N.C."/>
            <person name="Bowers J.E."/>
            <person name="Hubner S."/>
            <person name="Bellec A."/>
            <person name="Berard A."/>
            <person name="Berges H."/>
            <person name="Blanchet N."/>
            <person name="Boniface M.C."/>
            <person name="Brunel D."/>
            <person name="Catrice O."/>
            <person name="Chaidir N."/>
            <person name="Claudel C."/>
            <person name="Donnadieu C."/>
            <person name="Faraut T."/>
            <person name="Fievet G."/>
            <person name="Helmstetter N."/>
            <person name="King M."/>
            <person name="Knapp S.J."/>
            <person name="Lai Z."/>
            <person name="Le Paslier M.C."/>
            <person name="Lippi Y."/>
            <person name="Lorenzon L."/>
            <person name="Mandel J.R."/>
            <person name="Marage G."/>
            <person name="Marchand G."/>
            <person name="Marquand E."/>
            <person name="Bret-Mestries E."/>
            <person name="Morien E."/>
            <person name="Nambeesan S."/>
            <person name="Nguyen T."/>
            <person name="Pegot-Espagnet P."/>
            <person name="Pouilly N."/>
            <person name="Raftis F."/>
            <person name="Sallet E."/>
            <person name="Schiex T."/>
            <person name="Thomas J."/>
            <person name="Vandecasteele C."/>
            <person name="Vares D."/>
            <person name="Vear F."/>
            <person name="Vautrin S."/>
            <person name="Crespi M."/>
            <person name="Mangin B."/>
            <person name="Burke J.M."/>
            <person name="Salse J."/>
            <person name="Munos S."/>
            <person name="Vincourt P."/>
            <person name="Rieseberg L.H."/>
            <person name="Langlade N.B."/>
        </authorList>
    </citation>
    <scope>NUCLEOTIDE SEQUENCE [LARGE SCALE GENOMIC DNA]</scope>
    <source>
        <strain evidence="3">cv. SF193</strain>
    </source>
</reference>
<organism evidence="2 3">
    <name type="scientific">Helianthus annuus</name>
    <name type="common">Common sunflower</name>
    <dbReference type="NCBI Taxonomy" id="4232"/>
    <lineage>
        <taxon>Eukaryota</taxon>
        <taxon>Viridiplantae</taxon>
        <taxon>Streptophyta</taxon>
        <taxon>Embryophyta</taxon>
        <taxon>Tracheophyta</taxon>
        <taxon>Spermatophyta</taxon>
        <taxon>Magnoliopsida</taxon>
        <taxon>eudicotyledons</taxon>
        <taxon>Gunneridae</taxon>
        <taxon>Pentapetalae</taxon>
        <taxon>asterids</taxon>
        <taxon>campanulids</taxon>
        <taxon>Asterales</taxon>
        <taxon>Asteraceae</taxon>
        <taxon>Asteroideae</taxon>
        <taxon>Heliantheae alliance</taxon>
        <taxon>Heliantheae</taxon>
        <taxon>Helianthus</taxon>
    </lineage>
</organism>
<keyword evidence="3" id="KW-1185">Reference proteome</keyword>
<dbReference type="EMBL" id="CM007905">
    <property type="protein sequence ID" value="OTF91631.1"/>
    <property type="molecule type" value="Genomic_DNA"/>
</dbReference>
<dbReference type="InParanoid" id="A0A251S394"/>
<evidence type="ECO:0000313" key="2">
    <source>
        <dbReference type="EMBL" id="OTF91631.1"/>
    </source>
</evidence>